<evidence type="ECO:0000313" key="1">
    <source>
        <dbReference type="EnsemblMetazoa" id="ACOM041218-PA.1"/>
    </source>
</evidence>
<proteinExistence type="predicted"/>
<dbReference type="EnsemblMetazoa" id="ACOM041218-RA">
    <property type="protein sequence ID" value="ACOM041218-PA.1"/>
    <property type="gene ID" value="ACOM041218"/>
</dbReference>
<protein>
    <submittedName>
        <fullName evidence="1">Uncharacterized protein</fullName>
    </submittedName>
</protein>
<dbReference type="AlphaFoldDB" id="A0A8W7Q2N5"/>
<sequence>MWHDMEMKMLSPCSVKVFVHVIQLGRKVTSDLGPPGFVGDRWPYVPSHKVTLHRQRNRCGTFRLPVALADQTAKGGPRERQYRLGQRGRTDHHQAQSAAKTFLNFSEHQLMLFFRTMPRLISASFELSAMFSSSFLTDDRCTSANTLSYTRFSSRGTAGISVGFSAFRSFVSSLMSPEKKPTAPPI</sequence>
<name>A0A8W7Q2N5_ANOCL</name>
<dbReference type="Proteomes" id="UP000075882">
    <property type="component" value="Unassembled WGS sequence"/>
</dbReference>
<organism evidence="1">
    <name type="scientific">Anopheles coluzzii</name>
    <name type="common">African malaria mosquito</name>
    <dbReference type="NCBI Taxonomy" id="1518534"/>
    <lineage>
        <taxon>Eukaryota</taxon>
        <taxon>Metazoa</taxon>
        <taxon>Ecdysozoa</taxon>
        <taxon>Arthropoda</taxon>
        <taxon>Hexapoda</taxon>
        <taxon>Insecta</taxon>
        <taxon>Pterygota</taxon>
        <taxon>Neoptera</taxon>
        <taxon>Endopterygota</taxon>
        <taxon>Diptera</taxon>
        <taxon>Nematocera</taxon>
        <taxon>Culicoidea</taxon>
        <taxon>Culicidae</taxon>
        <taxon>Anophelinae</taxon>
        <taxon>Anopheles</taxon>
    </lineage>
</organism>
<reference evidence="1" key="1">
    <citation type="submission" date="2022-08" db="UniProtKB">
        <authorList>
            <consortium name="EnsemblMetazoa"/>
        </authorList>
    </citation>
    <scope>IDENTIFICATION</scope>
</reference>
<accession>A0A8W7Q2N5</accession>